<protein>
    <recommendedName>
        <fullName evidence="1">CO dehydrogenase flavoprotein C-terminal domain-containing protein</fullName>
    </recommendedName>
</protein>
<evidence type="ECO:0000313" key="3">
    <source>
        <dbReference type="Proteomes" id="UP001381693"/>
    </source>
</evidence>
<comment type="caution">
    <text evidence="2">The sequence shown here is derived from an EMBL/GenBank/DDBJ whole genome shotgun (WGS) entry which is preliminary data.</text>
</comment>
<name>A0AAN8WUW8_HALRR</name>
<gene>
    <name evidence="2" type="ORF">SK128_010079</name>
</gene>
<proteinExistence type="predicted"/>
<reference evidence="2 3" key="1">
    <citation type="submission" date="2023-11" db="EMBL/GenBank/DDBJ databases">
        <title>Halocaridina rubra genome assembly.</title>
        <authorList>
            <person name="Smith C."/>
        </authorList>
    </citation>
    <scope>NUCLEOTIDE SEQUENCE [LARGE SCALE GENOMIC DNA]</scope>
    <source>
        <strain evidence="2">EP-1</strain>
        <tissue evidence="2">Whole</tissue>
    </source>
</reference>
<organism evidence="2 3">
    <name type="scientific">Halocaridina rubra</name>
    <name type="common">Hawaiian red shrimp</name>
    <dbReference type="NCBI Taxonomy" id="373956"/>
    <lineage>
        <taxon>Eukaryota</taxon>
        <taxon>Metazoa</taxon>
        <taxon>Ecdysozoa</taxon>
        <taxon>Arthropoda</taxon>
        <taxon>Crustacea</taxon>
        <taxon>Multicrustacea</taxon>
        <taxon>Malacostraca</taxon>
        <taxon>Eumalacostraca</taxon>
        <taxon>Eucarida</taxon>
        <taxon>Decapoda</taxon>
        <taxon>Pleocyemata</taxon>
        <taxon>Caridea</taxon>
        <taxon>Atyoidea</taxon>
        <taxon>Atyidae</taxon>
        <taxon>Halocaridina</taxon>
    </lineage>
</organism>
<dbReference type="Gene3D" id="3.30.390.50">
    <property type="entry name" value="CO dehydrogenase flavoprotein, C-terminal domain"/>
    <property type="match status" value="1"/>
</dbReference>
<sequence length="71" mass="8058">MTDIAHFRHQLHGLALNIFQLIFKELTGKSWNSSLLERGMSLLLEDLPLSPSAPGGMTEYRRTVAVRYSNK</sequence>
<dbReference type="EMBL" id="JAXCGZ010013347">
    <property type="protein sequence ID" value="KAK7072766.1"/>
    <property type="molecule type" value="Genomic_DNA"/>
</dbReference>
<accession>A0AAN8WUW8</accession>
<dbReference type="InterPro" id="IPR036683">
    <property type="entry name" value="CO_DH_flav_C_dom_sf"/>
</dbReference>
<dbReference type="Proteomes" id="UP001381693">
    <property type="component" value="Unassembled WGS sequence"/>
</dbReference>
<keyword evidence="3" id="KW-1185">Reference proteome</keyword>
<feature type="domain" description="CO dehydrogenase flavoprotein C-terminal" evidence="1">
    <location>
        <begin position="24"/>
        <end position="67"/>
    </location>
</feature>
<dbReference type="InterPro" id="IPR005107">
    <property type="entry name" value="CO_DH_flav_C"/>
</dbReference>
<evidence type="ECO:0000313" key="2">
    <source>
        <dbReference type="EMBL" id="KAK7072766.1"/>
    </source>
</evidence>
<dbReference type="AlphaFoldDB" id="A0AAN8WUW8"/>
<evidence type="ECO:0000259" key="1">
    <source>
        <dbReference type="Pfam" id="PF03450"/>
    </source>
</evidence>
<dbReference type="SUPFAM" id="SSF55447">
    <property type="entry name" value="CO dehydrogenase flavoprotein C-terminal domain-like"/>
    <property type="match status" value="1"/>
</dbReference>
<dbReference type="Pfam" id="PF03450">
    <property type="entry name" value="CO_deh_flav_C"/>
    <property type="match status" value="1"/>
</dbReference>